<dbReference type="RefSeq" id="XP_070058553.1">
    <property type="nucleotide sequence ID" value="XM_070202452.1"/>
</dbReference>
<proteinExistence type="predicted"/>
<accession>A0AAJ8L0E8</accession>
<dbReference type="GeneID" id="30174621"/>
<keyword evidence="2" id="KW-1185">Reference proteome</keyword>
<dbReference type="EMBL" id="CP144520">
    <property type="protein sequence ID" value="WWC67859.1"/>
    <property type="molecule type" value="Genomic_DNA"/>
</dbReference>
<gene>
    <name evidence="1" type="ORF">I206_101776</name>
</gene>
<evidence type="ECO:0000313" key="2">
    <source>
        <dbReference type="Proteomes" id="UP000094020"/>
    </source>
</evidence>
<sequence>MGGLKSKDAFERDLEYSLVDAISFDDDDLFDDIAAVYLDSKLRRYLCRPSRYLKHRERDFKDRIDRLHREPDEGFRKFMRINKLEFNYLLTTLQDHPIFKSTGKRPQAVPKYQITVAIWRLGHDGTGASAVCINQHFHIAEGTCNIWTDRFIYALLDLEDEVILWPDKLERREIADQIAAAGVPGGCVVMVACVILHNLFISTSFDFYTEEEAKQAARREELEQQQRSSMDPHHRQDEAVYHPARLAVMHLMGLQKSIKPKKKKKNQTIVLPPGINLIDYIHPNLVLPITNVDCS</sequence>
<dbReference type="AlphaFoldDB" id="A0AAJ8L0E8"/>
<evidence type="ECO:0000313" key="1">
    <source>
        <dbReference type="EMBL" id="WWC67859.1"/>
    </source>
</evidence>
<reference evidence="1" key="1">
    <citation type="submission" date="2013-07" db="EMBL/GenBank/DDBJ databases">
        <authorList>
            <consortium name="The Broad Institute Genome Sequencing Platform"/>
            <person name="Cuomo C."/>
            <person name="Litvintseva A."/>
            <person name="Chen Y."/>
            <person name="Heitman J."/>
            <person name="Sun S."/>
            <person name="Springer D."/>
            <person name="Dromer F."/>
            <person name="Young S.K."/>
            <person name="Zeng Q."/>
            <person name="Gargeya S."/>
            <person name="Fitzgerald M."/>
            <person name="Abouelleil A."/>
            <person name="Alvarado L."/>
            <person name="Berlin A.M."/>
            <person name="Chapman S.B."/>
            <person name="Dewar J."/>
            <person name="Goldberg J."/>
            <person name="Griggs A."/>
            <person name="Gujja S."/>
            <person name="Hansen M."/>
            <person name="Howarth C."/>
            <person name="Imamovic A."/>
            <person name="Larimer J."/>
            <person name="McCowan C."/>
            <person name="Murphy C."/>
            <person name="Pearson M."/>
            <person name="Priest M."/>
            <person name="Roberts A."/>
            <person name="Saif S."/>
            <person name="Shea T."/>
            <person name="Sykes S."/>
            <person name="Wortman J."/>
            <person name="Nusbaum C."/>
            <person name="Birren B."/>
        </authorList>
    </citation>
    <scope>NUCLEOTIDE SEQUENCE</scope>
    <source>
        <strain evidence="1">CBS 10737</strain>
    </source>
</reference>
<organism evidence="1 2">
    <name type="scientific">Kwoniella pini CBS 10737</name>
    <dbReference type="NCBI Taxonomy" id="1296096"/>
    <lineage>
        <taxon>Eukaryota</taxon>
        <taxon>Fungi</taxon>
        <taxon>Dikarya</taxon>
        <taxon>Basidiomycota</taxon>
        <taxon>Agaricomycotina</taxon>
        <taxon>Tremellomycetes</taxon>
        <taxon>Tremellales</taxon>
        <taxon>Cryptococcaceae</taxon>
        <taxon>Kwoniella</taxon>
    </lineage>
</organism>
<dbReference type="Proteomes" id="UP000094020">
    <property type="component" value="Chromosome 2"/>
</dbReference>
<dbReference type="KEGG" id="kpin:30174621"/>
<name>A0AAJ8L0E8_9TREE</name>
<reference evidence="1" key="2">
    <citation type="submission" date="2024-02" db="EMBL/GenBank/DDBJ databases">
        <title>Comparative genomics of Cryptococcus and Kwoniella reveals pathogenesis evolution and contrasting modes of karyotype evolution via chromosome fusion or intercentromeric recombination.</title>
        <authorList>
            <person name="Coelho M.A."/>
            <person name="David-Palma M."/>
            <person name="Shea T."/>
            <person name="Bowers K."/>
            <person name="McGinley-Smith S."/>
            <person name="Mohammad A.W."/>
            <person name="Gnirke A."/>
            <person name="Yurkov A.M."/>
            <person name="Nowrousian M."/>
            <person name="Sun S."/>
            <person name="Cuomo C.A."/>
            <person name="Heitman J."/>
        </authorList>
    </citation>
    <scope>NUCLEOTIDE SEQUENCE</scope>
    <source>
        <strain evidence="1">CBS 10737</strain>
    </source>
</reference>
<protein>
    <submittedName>
        <fullName evidence="1">Uncharacterized protein</fullName>
    </submittedName>
</protein>